<evidence type="ECO:0000313" key="2">
    <source>
        <dbReference type="EMBL" id="KAJ9153089.1"/>
    </source>
</evidence>
<feature type="transmembrane region" description="Helical" evidence="1">
    <location>
        <begin position="95"/>
        <end position="116"/>
    </location>
</feature>
<sequence>MISLPIPRLGPQTVRFSLAVGKKIFSKFSQLLGVRLFCLLAACSFSLSLSDRGSSFSLIGYWFNPLLTEAGIVHNFMFLFWFTSLWVGREKISRVTCSGSLCANVLWLVCFSLAAYKFGDA</sequence>
<evidence type="ECO:0000256" key="1">
    <source>
        <dbReference type="SAM" id="Phobius"/>
    </source>
</evidence>
<reference evidence="2 3" key="1">
    <citation type="journal article" date="2023" name="Plant Biotechnol. J.">
        <title>Chromosome-level wild Hevea brasiliensis genome provides new tools for genomic-assisted breeding and valuable loci to elevate rubber yield.</title>
        <authorList>
            <person name="Cheng H."/>
            <person name="Song X."/>
            <person name="Hu Y."/>
            <person name="Wu T."/>
            <person name="Yang Q."/>
            <person name="An Z."/>
            <person name="Feng S."/>
            <person name="Deng Z."/>
            <person name="Wu W."/>
            <person name="Zeng X."/>
            <person name="Tu M."/>
            <person name="Wang X."/>
            <person name="Huang H."/>
        </authorList>
    </citation>
    <scope>NUCLEOTIDE SEQUENCE [LARGE SCALE GENOMIC DNA]</scope>
    <source>
        <strain evidence="2">MT/VB/25A 57/8</strain>
    </source>
</reference>
<feature type="transmembrane region" description="Helical" evidence="1">
    <location>
        <begin position="32"/>
        <end position="50"/>
    </location>
</feature>
<feature type="transmembrane region" description="Helical" evidence="1">
    <location>
        <begin position="70"/>
        <end position="88"/>
    </location>
</feature>
<dbReference type="EMBL" id="JARPOI010000015">
    <property type="protein sequence ID" value="KAJ9153089.1"/>
    <property type="molecule type" value="Genomic_DNA"/>
</dbReference>
<organism evidence="2 3">
    <name type="scientific">Hevea brasiliensis</name>
    <name type="common">Para rubber tree</name>
    <name type="synonym">Siphonia brasiliensis</name>
    <dbReference type="NCBI Taxonomy" id="3981"/>
    <lineage>
        <taxon>Eukaryota</taxon>
        <taxon>Viridiplantae</taxon>
        <taxon>Streptophyta</taxon>
        <taxon>Embryophyta</taxon>
        <taxon>Tracheophyta</taxon>
        <taxon>Spermatophyta</taxon>
        <taxon>Magnoliopsida</taxon>
        <taxon>eudicotyledons</taxon>
        <taxon>Gunneridae</taxon>
        <taxon>Pentapetalae</taxon>
        <taxon>rosids</taxon>
        <taxon>fabids</taxon>
        <taxon>Malpighiales</taxon>
        <taxon>Euphorbiaceae</taxon>
        <taxon>Crotonoideae</taxon>
        <taxon>Micrandreae</taxon>
        <taxon>Hevea</taxon>
    </lineage>
</organism>
<keyword evidence="1" id="KW-0472">Membrane</keyword>
<proteinExistence type="predicted"/>
<evidence type="ECO:0000313" key="3">
    <source>
        <dbReference type="Proteomes" id="UP001174677"/>
    </source>
</evidence>
<gene>
    <name evidence="2" type="ORF">P3X46_026573</name>
</gene>
<protein>
    <submittedName>
        <fullName evidence="2">Uncharacterized protein</fullName>
    </submittedName>
</protein>
<keyword evidence="1" id="KW-0812">Transmembrane</keyword>
<keyword evidence="3" id="KW-1185">Reference proteome</keyword>
<dbReference type="Proteomes" id="UP001174677">
    <property type="component" value="Chromosome 15"/>
</dbReference>
<name>A0ABQ9KYI8_HEVBR</name>
<keyword evidence="1" id="KW-1133">Transmembrane helix</keyword>
<comment type="caution">
    <text evidence="2">The sequence shown here is derived from an EMBL/GenBank/DDBJ whole genome shotgun (WGS) entry which is preliminary data.</text>
</comment>
<accession>A0ABQ9KYI8</accession>